<protein>
    <recommendedName>
        <fullName evidence="4">Prohead serine protease domain-containing protein</fullName>
    </recommendedName>
</protein>
<evidence type="ECO:0000256" key="3">
    <source>
        <dbReference type="ARBA" id="ARBA00022801"/>
    </source>
</evidence>
<reference evidence="5 6" key="2">
    <citation type="submission" date="2015-10" db="EMBL/GenBank/DDBJ databases">
        <title>Draft Genome Sequence of Prosthecomicrobium hirschii ATCC 27832.</title>
        <authorList>
            <person name="Daniel J."/>
            <person name="Givan S.A."/>
            <person name="Brun Y.V."/>
            <person name="Brown P.J."/>
        </authorList>
    </citation>
    <scope>NUCLEOTIDE SEQUENCE [LARGE SCALE GENOMIC DNA]</scope>
    <source>
        <strain evidence="5 6">16</strain>
    </source>
</reference>
<organism evidence="5 6">
    <name type="scientific">Prosthecodimorpha hirschii</name>
    <dbReference type="NCBI Taxonomy" id="665126"/>
    <lineage>
        <taxon>Bacteria</taxon>
        <taxon>Pseudomonadati</taxon>
        <taxon>Pseudomonadota</taxon>
        <taxon>Alphaproteobacteria</taxon>
        <taxon>Hyphomicrobiales</taxon>
        <taxon>Ancalomicrobiaceae</taxon>
        <taxon>Prosthecodimorpha</taxon>
    </lineage>
</organism>
<keyword evidence="1" id="KW-1188">Viral release from host cell</keyword>
<name>A0A0P6VLZ5_9HYPH</name>
<dbReference type="Proteomes" id="UP000048984">
    <property type="component" value="Unassembled WGS sequence"/>
</dbReference>
<dbReference type="Pfam" id="PF25209">
    <property type="entry name" value="Phage_capsid_4"/>
    <property type="match status" value="1"/>
</dbReference>
<dbReference type="Pfam" id="PF04586">
    <property type="entry name" value="Peptidase_S78"/>
    <property type="match status" value="1"/>
</dbReference>
<dbReference type="GO" id="GO:0008233">
    <property type="term" value="F:peptidase activity"/>
    <property type="evidence" value="ECO:0007669"/>
    <property type="project" value="UniProtKB-KW"/>
</dbReference>
<evidence type="ECO:0000313" key="6">
    <source>
        <dbReference type="Proteomes" id="UP000048984"/>
    </source>
</evidence>
<sequence length="603" mass="64757">MALVDGIQFRPGTFDAKAGTLEAVLATATPVRRWFGNEILSISPDAIDLTRMPTGQVRFLDHHRATDRRAVLGVVERAWIEGGILIGAIRLAATPDAQEAAGQIERGELTGISVGYRVEKWQITAVDETTGREDWTAKRWSLHEVSLVSVPADASAMVRMPMPAPGTEPILKRTTMDDEVIESPPADAGTRAERQRATEISRLATLHRMPDFGAEHVAAGTSLDSFRSAILEKLATEQEQTEIRPTARIGRDETETRRAGIENYFATRLDPTVELSGPGREYRGMTLIDLARDCLARAGVRTRGLAAGEVALRALTTGDFPQLLSNAMGSSLQRSFQAASTGATMIAAEGTATDFREQRIVSVSEFPALEKINEHGAIKFGYLDDTAEKLVIASFAKGLSVTFAVLINDDLNGVAQALSSYGAAAADLKANLILSALGANLSDGHPIAHSTRGNSVSGTGSALSAGAIGAARLWMRTQRMFGAANPLGVAPRLLLIPAALEMAAEQILSPIAAAKTDDAVPESIRNMRLAIEPRLDTASATAWWAFADPAQFPTVKFLTLQGFATPKLEQSQEFNMLGTSWRVHWHVGAGPAEWRWGYRSAGA</sequence>
<dbReference type="AlphaFoldDB" id="A0A0P6VLZ5"/>
<proteinExistence type="predicted"/>
<dbReference type="EMBL" id="LJYW01000001">
    <property type="protein sequence ID" value="KPL52271.1"/>
    <property type="molecule type" value="Genomic_DNA"/>
</dbReference>
<gene>
    <name evidence="5" type="ORF">ABB55_08525</name>
</gene>
<dbReference type="NCBIfam" id="NF045541">
    <property type="entry name" value="scaf_prot_MCP2"/>
    <property type="match status" value="1"/>
</dbReference>
<keyword evidence="6" id="KW-1185">Reference proteome</keyword>
<evidence type="ECO:0000256" key="2">
    <source>
        <dbReference type="ARBA" id="ARBA00022670"/>
    </source>
</evidence>
<dbReference type="GO" id="GO:0006508">
    <property type="term" value="P:proteolysis"/>
    <property type="evidence" value="ECO:0007669"/>
    <property type="project" value="UniProtKB-KW"/>
</dbReference>
<evidence type="ECO:0000256" key="1">
    <source>
        <dbReference type="ARBA" id="ARBA00022612"/>
    </source>
</evidence>
<accession>A0A0P6VLZ5</accession>
<evidence type="ECO:0000259" key="4">
    <source>
        <dbReference type="Pfam" id="PF04586"/>
    </source>
</evidence>
<reference evidence="5 6" key="1">
    <citation type="submission" date="2015-09" db="EMBL/GenBank/DDBJ databases">
        <authorList>
            <person name="Jackson K.R."/>
            <person name="Lunt B.L."/>
            <person name="Fisher J.N.B."/>
            <person name="Gardner A.V."/>
            <person name="Bailey M.E."/>
            <person name="Deus L.M."/>
            <person name="Earl A.S."/>
            <person name="Gibby P.D."/>
            <person name="Hartmann K.A."/>
            <person name="Liu J.E."/>
            <person name="Manci A.M."/>
            <person name="Nielsen D.A."/>
            <person name="Solomon M.B."/>
            <person name="Breakwell D.P."/>
            <person name="Burnett S.H."/>
            <person name="Grose J.H."/>
        </authorList>
    </citation>
    <scope>NUCLEOTIDE SEQUENCE [LARGE SCALE GENOMIC DNA]</scope>
    <source>
        <strain evidence="5 6">16</strain>
    </source>
</reference>
<feature type="domain" description="Prohead serine protease" evidence="4">
    <location>
        <begin position="43"/>
        <end position="159"/>
    </location>
</feature>
<dbReference type="InterPro" id="IPR054613">
    <property type="entry name" value="Peptidase_S78_dom"/>
</dbReference>
<keyword evidence="3" id="KW-0378">Hydrolase</keyword>
<evidence type="ECO:0000313" key="5">
    <source>
        <dbReference type="EMBL" id="KPL52271.1"/>
    </source>
</evidence>
<dbReference type="STRING" id="665126.ABB55_08525"/>
<keyword evidence="2" id="KW-0645">Protease</keyword>
<comment type="caution">
    <text evidence="5">The sequence shown here is derived from an EMBL/GenBank/DDBJ whole genome shotgun (WGS) entry which is preliminary data.</text>
</comment>